<organism evidence="2 3">
    <name type="scientific">Artemisia annua</name>
    <name type="common">Sweet wormwood</name>
    <dbReference type="NCBI Taxonomy" id="35608"/>
    <lineage>
        <taxon>Eukaryota</taxon>
        <taxon>Viridiplantae</taxon>
        <taxon>Streptophyta</taxon>
        <taxon>Embryophyta</taxon>
        <taxon>Tracheophyta</taxon>
        <taxon>Spermatophyta</taxon>
        <taxon>Magnoliopsida</taxon>
        <taxon>eudicotyledons</taxon>
        <taxon>Gunneridae</taxon>
        <taxon>Pentapetalae</taxon>
        <taxon>asterids</taxon>
        <taxon>campanulids</taxon>
        <taxon>Asterales</taxon>
        <taxon>Asteraceae</taxon>
        <taxon>Asteroideae</taxon>
        <taxon>Anthemideae</taxon>
        <taxon>Artemisiinae</taxon>
        <taxon>Artemisia</taxon>
    </lineage>
</organism>
<name>A0A2U1L1E4_ARTAN</name>
<comment type="caution">
    <text evidence="2">The sequence shown here is derived from an EMBL/GenBank/DDBJ whole genome shotgun (WGS) entry which is preliminary data.</text>
</comment>
<accession>A0A2U1L1E4</accession>
<reference evidence="2 3" key="1">
    <citation type="journal article" date="2018" name="Mol. Plant">
        <title>The genome of Artemisia annua provides insight into the evolution of Asteraceae family and artemisinin biosynthesis.</title>
        <authorList>
            <person name="Shen Q."/>
            <person name="Zhang L."/>
            <person name="Liao Z."/>
            <person name="Wang S."/>
            <person name="Yan T."/>
            <person name="Shi P."/>
            <person name="Liu M."/>
            <person name="Fu X."/>
            <person name="Pan Q."/>
            <person name="Wang Y."/>
            <person name="Lv Z."/>
            <person name="Lu X."/>
            <person name="Zhang F."/>
            <person name="Jiang W."/>
            <person name="Ma Y."/>
            <person name="Chen M."/>
            <person name="Hao X."/>
            <person name="Li L."/>
            <person name="Tang Y."/>
            <person name="Lv G."/>
            <person name="Zhou Y."/>
            <person name="Sun X."/>
            <person name="Brodelius P.E."/>
            <person name="Rose J.K.C."/>
            <person name="Tang K."/>
        </authorList>
    </citation>
    <scope>NUCLEOTIDE SEQUENCE [LARGE SCALE GENOMIC DNA]</scope>
    <source>
        <strain evidence="3">cv. Huhao1</strain>
        <tissue evidence="2">Leaf</tissue>
    </source>
</reference>
<sequence length="204" mass="21619">MNSAWILGIKESTGPPKQNLSISEPNRATSSSQRLASSITDVPKLTMVGEPDSLGDTSTGTSKVVGEKLADGCYVGGANVVIPLAVVDDMRSILSKGNEGLNMGEVSVPHDSEKTVTLCEASTSDVPTKSGNGSLWDQFAKTHNVSTQKESSSLSLAGSSDDEVWMPEVMPGAGFLDGLKSYDGYDYDFPAHGFESRPKGRHKY</sequence>
<evidence type="ECO:0000313" key="2">
    <source>
        <dbReference type="EMBL" id="PWA42790.1"/>
    </source>
</evidence>
<dbReference type="AlphaFoldDB" id="A0A2U1L1E4"/>
<evidence type="ECO:0000313" key="3">
    <source>
        <dbReference type="Proteomes" id="UP000245207"/>
    </source>
</evidence>
<protein>
    <submittedName>
        <fullName evidence="2">Uncharacterized protein</fullName>
    </submittedName>
</protein>
<dbReference type="Proteomes" id="UP000245207">
    <property type="component" value="Unassembled WGS sequence"/>
</dbReference>
<keyword evidence="3" id="KW-1185">Reference proteome</keyword>
<proteinExistence type="predicted"/>
<feature type="region of interest" description="Disordered" evidence="1">
    <location>
        <begin position="15"/>
        <end position="37"/>
    </location>
</feature>
<dbReference type="EMBL" id="PKPP01012192">
    <property type="protein sequence ID" value="PWA42790.1"/>
    <property type="molecule type" value="Genomic_DNA"/>
</dbReference>
<gene>
    <name evidence="2" type="ORF">CTI12_AA541400</name>
</gene>
<evidence type="ECO:0000256" key="1">
    <source>
        <dbReference type="SAM" id="MobiDB-lite"/>
    </source>
</evidence>